<dbReference type="PIRSF" id="PIRSF000090">
    <property type="entry name" value="Beta-ETF"/>
    <property type="match status" value="1"/>
</dbReference>
<feature type="domain" description="Electron transfer flavoprotein alpha/beta-subunit N-terminal" evidence="2">
    <location>
        <begin position="24"/>
        <end position="214"/>
    </location>
</feature>
<dbReference type="SUPFAM" id="SSF52402">
    <property type="entry name" value="Adenine nucleotide alpha hydrolases-like"/>
    <property type="match status" value="1"/>
</dbReference>
<dbReference type="GO" id="GO:0009055">
    <property type="term" value="F:electron transfer activity"/>
    <property type="evidence" value="ECO:0007669"/>
    <property type="project" value="InterPro"/>
</dbReference>
<gene>
    <name evidence="3" type="ordered locus">Tter_0655</name>
</gene>
<dbReference type="Pfam" id="PF01012">
    <property type="entry name" value="ETF"/>
    <property type="match status" value="1"/>
</dbReference>
<evidence type="ECO:0000313" key="3">
    <source>
        <dbReference type="EMBL" id="ACZ41572.1"/>
    </source>
</evidence>
<dbReference type="RefSeq" id="WP_012874607.1">
    <property type="nucleotide sequence ID" value="NC_013525.1"/>
</dbReference>
<dbReference type="STRING" id="525904.Tter_0655"/>
<dbReference type="EMBL" id="CP001825">
    <property type="protein sequence ID" value="ACZ41572.1"/>
    <property type="molecule type" value="Genomic_DNA"/>
</dbReference>
<dbReference type="PANTHER" id="PTHR21294:SF17">
    <property type="entry name" value="PROTEIN FIXA"/>
    <property type="match status" value="1"/>
</dbReference>
<keyword evidence="4" id="KW-1185">Reference proteome</keyword>
<dbReference type="PANTHER" id="PTHR21294">
    <property type="entry name" value="ELECTRON TRANSFER FLAVOPROTEIN BETA-SUBUNIT"/>
    <property type="match status" value="1"/>
</dbReference>
<dbReference type="AlphaFoldDB" id="D1CF66"/>
<dbReference type="Gene3D" id="3.40.50.620">
    <property type="entry name" value="HUPs"/>
    <property type="match status" value="1"/>
</dbReference>
<accession>D1CF66</accession>
<dbReference type="CDD" id="cd01714">
    <property type="entry name" value="ETF_beta"/>
    <property type="match status" value="1"/>
</dbReference>
<evidence type="ECO:0000313" key="4">
    <source>
        <dbReference type="Proteomes" id="UP000000323"/>
    </source>
</evidence>
<dbReference type="InterPro" id="IPR012255">
    <property type="entry name" value="ETF_b"/>
</dbReference>
<dbReference type="InterPro" id="IPR033948">
    <property type="entry name" value="ETF_beta_N"/>
</dbReference>
<dbReference type="InterPro" id="IPR014729">
    <property type="entry name" value="Rossmann-like_a/b/a_fold"/>
</dbReference>
<protein>
    <recommendedName>
        <fullName evidence="1">Electron transfer flavoprotein small subunit</fullName>
    </recommendedName>
</protein>
<evidence type="ECO:0000259" key="2">
    <source>
        <dbReference type="SMART" id="SM00893"/>
    </source>
</evidence>
<reference evidence="4" key="1">
    <citation type="journal article" date="2010" name="Stand. Genomic Sci.">
        <title>Complete genome sequence of 'Thermobaculum terrenum' type strain (YNP1).</title>
        <authorList>
            <person name="Kiss H."/>
            <person name="Cleland D."/>
            <person name="Lapidus A."/>
            <person name="Lucas S."/>
            <person name="Glavina Del Rio T."/>
            <person name="Nolan M."/>
            <person name="Tice H."/>
            <person name="Han C."/>
            <person name="Goodwin L."/>
            <person name="Pitluck S."/>
            <person name="Liolios K."/>
            <person name="Ivanova N."/>
            <person name="Mavromatis K."/>
            <person name="Ovchinnikova G."/>
            <person name="Pati A."/>
            <person name="Chen A."/>
            <person name="Palaniappan K."/>
            <person name="Land M."/>
            <person name="Hauser L."/>
            <person name="Chang Y."/>
            <person name="Jeffries C."/>
            <person name="Lu M."/>
            <person name="Brettin T."/>
            <person name="Detter J."/>
            <person name="Goker M."/>
            <person name="Tindall B."/>
            <person name="Beck B."/>
            <person name="McDermott T."/>
            <person name="Woyke T."/>
            <person name="Bristow J."/>
            <person name="Eisen J."/>
            <person name="Markowitz V."/>
            <person name="Hugenholtz P."/>
            <person name="Kyrpides N."/>
            <person name="Klenk H."/>
            <person name="Cheng J."/>
        </authorList>
    </citation>
    <scope>NUCLEOTIDE SEQUENCE [LARGE SCALE GENOMIC DNA]</scope>
    <source>
        <strain evidence="4">ATCC BAA-798 / YNP1</strain>
    </source>
</reference>
<dbReference type="HOGENOM" id="CLU_060196_2_1_0"/>
<dbReference type="SMART" id="SM00893">
    <property type="entry name" value="ETF"/>
    <property type="match status" value="1"/>
</dbReference>
<sequence length="258" mass="27497">MRIVVCVKQVPDPSKVDLKVDKHTLRVVREGVPNVMDPGDEVTLEGALRLAEATPDSQVTLVSMGPQSAVEPLRMGLAMGADAAVLVSDEALEGADAFVTARVLASVISTMPYDLIMTSTESSDASSGLVPGMLAGLLGVPHISLVRKLSMDNNSLGIERLTADGYQEVLSSTPALLTISSGAYTPRYPTLRGIMQAKNKPIKILSISEIGLSSDDLENIEEVIEIVEPQVKAEPQIITDINEGVERILTILTQRGLL</sequence>
<dbReference type="InterPro" id="IPR014730">
    <property type="entry name" value="ETF_a/b_N"/>
</dbReference>
<name>D1CF66_THET1</name>
<organism evidence="3 4">
    <name type="scientific">Thermobaculum terrenum (strain ATCC BAA-798 / CCMEE 7001 / YNP1)</name>
    <dbReference type="NCBI Taxonomy" id="525904"/>
    <lineage>
        <taxon>Bacteria</taxon>
        <taxon>Bacillati</taxon>
        <taxon>Chloroflexota</taxon>
        <taxon>Chloroflexia</taxon>
        <taxon>Candidatus Thermobaculales</taxon>
        <taxon>Candidatus Thermobaculaceae</taxon>
        <taxon>Thermobaculum</taxon>
    </lineage>
</organism>
<dbReference type="KEGG" id="ttr:Tter_0655"/>
<dbReference type="eggNOG" id="COG2086">
    <property type="taxonomic scope" value="Bacteria"/>
</dbReference>
<dbReference type="OrthoDB" id="9804960at2"/>
<proteinExistence type="predicted"/>
<dbReference type="Proteomes" id="UP000000323">
    <property type="component" value="Chromosome 1"/>
</dbReference>
<evidence type="ECO:0000256" key="1">
    <source>
        <dbReference type="ARBA" id="ARBA00042002"/>
    </source>
</evidence>